<dbReference type="OrthoDB" id="2575478at2759"/>
<feature type="compositionally biased region" description="Basic and acidic residues" evidence="3">
    <location>
        <begin position="474"/>
        <end position="494"/>
    </location>
</feature>
<feature type="compositionally biased region" description="Low complexity" evidence="3">
    <location>
        <begin position="10"/>
        <end position="33"/>
    </location>
</feature>
<feature type="compositionally biased region" description="Polar residues" evidence="3">
    <location>
        <begin position="343"/>
        <end position="366"/>
    </location>
</feature>
<dbReference type="RefSeq" id="XP_014181588.1">
    <property type="nucleotide sequence ID" value="XM_014326113.1"/>
</dbReference>
<reference evidence="4 5" key="1">
    <citation type="journal article" date="2012" name="Eukaryot. Cell">
        <title>Draft genome sequence of CBS 2479, the standard type strain of Trichosporon asahii.</title>
        <authorList>
            <person name="Yang R.Y."/>
            <person name="Li H.T."/>
            <person name="Zhu H."/>
            <person name="Zhou G.P."/>
            <person name="Wang M."/>
            <person name="Wang L."/>
        </authorList>
    </citation>
    <scope>NUCLEOTIDE SEQUENCE [LARGE SCALE GENOMIC DNA]</scope>
    <source>
        <strain evidence="5">ATCC 90039 / CBS 2479 / JCM 2466 / KCTC 7840 / NCYC 2677 / UAMH 7654</strain>
    </source>
</reference>
<organism evidence="4 5">
    <name type="scientific">Trichosporon asahii var. asahii (strain ATCC 90039 / CBS 2479 / JCM 2466 / KCTC 7840 / NBRC 103889/ NCYC 2677 / UAMH 7654)</name>
    <name type="common">Yeast</name>
    <dbReference type="NCBI Taxonomy" id="1186058"/>
    <lineage>
        <taxon>Eukaryota</taxon>
        <taxon>Fungi</taxon>
        <taxon>Dikarya</taxon>
        <taxon>Basidiomycota</taxon>
        <taxon>Agaricomycotina</taxon>
        <taxon>Tremellomycetes</taxon>
        <taxon>Trichosporonales</taxon>
        <taxon>Trichosporonaceae</taxon>
        <taxon>Trichosporon</taxon>
    </lineage>
</organism>
<dbReference type="Proteomes" id="UP000002748">
    <property type="component" value="Unassembled WGS sequence"/>
</dbReference>
<feature type="compositionally biased region" description="Acidic residues" evidence="3">
    <location>
        <begin position="517"/>
        <end position="526"/>
    </location>
</feature>
<dbReference type="InterPro" id="IPR000637">
    <property type="entry name" value="HMGI/Y_DNA-bd_CS"/>
</dbReference>
<dbReference type="GO" id="GO:0006355">
    <property type="term" value="P:regulation of DNA-templated transcription"/>
    <property type="evidence" value="ECO:0007669"/>
    <property type="project" value="InterPro"/>
</dbReference>
<comment type="subcellular location">
    <subcellularLocation>
        <location evidence="1">Nucleus</location>
    </subcellularLocation>
</comment>
<proteinExistence type="predicted"/>
<comment type="caution">
    <text evidence="4">The sequence shown here is derived from an EMBL/GenBank/DDBJ whole genome shotgun (WGS) entry which is preliminary data.</text>
</comment>
<gene>
    <name evidence="4" type="ORF">A1Q1_00464</name>
</gene>
<feature type="region of interest" description="Disordered" evidence="3">
    <location>
        <begin position="745"/>
        <end position="783"/>
    </location>
</feature>
<feature type="region of interest" description="Disordered" evidence="3">
    <location>
        <begin position="1070"/>
        <end position="1221"/>
    </location>
</feature>
<evidence type="ECO:0000256" key="1">
    <source>
        <dbReference type="ARBA" id="ARBA00004123"/>
    </source>
</evidence>
<dbReference type="EMBL" id="ALBS01000116">
    <property type="protein sequence ID" value="EJT50270.1"/>
    <property type="molecule type" value="Genomic_DNA"/>
</dbReference>
<name>J4UFU3_TRIAS</name>
<keyword evidence="2" id="KW-0539">Nucleus</keyword>
<feature type="compositionally biased region" description="Polar residues" evidence="3">
    <location>
        <begin position="87"/>
        <end position="98"/>
    </location>
</feature>
<feature type="region of interest" description="Disordered" evidence="3">
    <location>
        <begin position="653"/>
        <end position="721"/>
    </location>
</feature>
<sequence>MSPPRAPRWATSASDIPSAPAASASPAPVAATTSKDHRTSTPTPTANEPPSAKAPPTTSSRASSVARDRAERASSSSRRSRAPPPIVTSTSAADSGSFNRVVGAGSTASPTAPPSATSNGTASFPNEAGPSTPAGAAPKKKHRRGWKGWKIEVEDEFGNKILKSPSPEPELPPGAPKRPRGRPRTRMKVEDVPAVTPEQQQAAQTNGTTIPDSAAAATSGEGHTEVSQQPPSAPNGDAPYDITQPMPASQQSAQDRPKREDLPPHSTDHGDDETLFTSEAPMLEDSTAEVSRAVMTGGSSSAKRPRDNTSPVLMNSPEPPSKKSKTPRMSAHVSAGARVPTMPASSATQGTPTASDRPTRAQSTQAGAIEDTRTSRSSAPGSRRQSHASTSRPSADVALFPRPRSRTSRETSPLPVVTRQRSSSNASRLRVAPSGHASSTATQKPSASSSDSRTPRDSDSRRTGLGVYPSPPESDERGRDLYHDRDHDRHQERDLDADDDQAMDVEERVAGGRAIEDLDDEEEQDPETERRLRDVVNEAEYIINATNLRRKEDSDRQQALDYDRRVTRDRTRARELERERERERDFDLERERELDRLRFERERERERLEEYRARPSERRRSMWEEREGHDIESSRGAVDWERRRWRERSFDREHVDSDRIRPEPERDRERLWRNADEDRPQRREDHVWDRREYNPRRQYDPRSQSALESSNRTFRDRIDPYDHVDARDRERRLEIRDPREPIDMRDPWMVAREPRDQRPLTTNRHPPTSSRAGQSYASHPSSSGYYSTQNYAYASGTSTAGHYPPGQAAYAFDPRDPRDMRDLRDGHDPHDPRTARDLRDARRPRDVRGLRDPRDPRDPRDVRDPRDPLDLSDPRDPRERRNSRTHDRDDWYHRAAAVQGAVGRPVTAPVTAKLPAGLAPTPQPPTATSQNHTRSHRLSTSQPQPSPLVDSVRYPESPYVAPEPQLPDLAFDYPAIVLAPKGGEYDLPADLTEANYARLHREGFDGLDAKLEDNAAGFLENVKNNLRTLVSSYFSQPSAKRDAFLERVGRDLGRFGLELTDSADGALYTRPPEVRELERERAAERAARGRERDRERDHEITASGSSRVWHSRHSLPSSHQHSRGVIDAPSHSRRGLPDGIAGPSPPRRSMVDGLDHGATIPRRSLPTLTGPLHPPGPSGQLGRPKSQPQSQARPASAAGAGSGARHSVPIAPKPRDLSGVM</sequence>
<feature type="compositionally biased region" description="Basic and acidic residues" evidence="3">
    <location>
        <begin position="653"/>
        <end position="700"/>
    </location>
</feature>
<evidence type="ECO:0000256" key="2">
    <source>
        <dbReference type="ARBA" id="ARBA00023242"/>
    </source>
</evidence>
<feature type="compositionally biased region" description="Basic and acidic residues" evidence="3">
    <location>
        <begin position="505"/>
        <end position="516"/>
    </location>
</feature>
<feature type="compositionally biased region" description="Polar residues" evidence="3">
    <location>
        <begin position="297"/>
        <end position="313"/>
    </location>
</feature>
<feature type="compositionally biased region" description="Low complexity" evidence="3">
    <location>
        <begin position="1183"/>
        <end position="1205"/>
    </location>
</feature>
<feature type="compositionally biased region" description="Polar residues" evidence="3">
    <location>
        <begin position="1102"/>
        <end position="1119"/>
    </location>
</feature>
<feature type="compositionally biased region" description="Basic residues" evidence="3">
    <location>
        <begin position="138"/>
        <end position="147"/>
    </location>
</feature>
<feature type="compositionally biased region" description="Pro residues" evidence="3">
    <location>
        <begin position="166"/>
        <end position="176"/>
    </location>
</feature>
<feature type="compositionally biased region" description="Basic and acidic residues" evidence="3">
    <location>
        <begin position="1072"/>
        <end position="1100"/>
    </location>
</feature>
<dbReference type="AlphaFoldDB" id="J4UFU3"/>
<dbReference type="PROSITE" id="PS00354">
    <property type="entry name" value="HMGI_Y"/>
    <property type="match status" value="1"/>
</dbReference>
<feature type="compositionally biased region" description="Basic and acidic residues" evidence="3">
    <location>
        <begin position="453"/>
        <end position="462"/>
    </location>
</feature>
<feature type="compositionally biased region" description="Basic residues" evidence="3">
    <location>
        <begin position="177"/>
        <end position="186"/>
    </location>
</feature>
<feature type="compositionally biased region" description="Polar residues" evidence="3">
    <location>
        <begin position="759"/>
        <end position="783"/>
    </location>
</feature>
<feature type="compositionally biased region" description="Basic and acidic residues" evidence="3">
    <location>
        <begin position="255"/>
        <end position="269"/>
    </location>
</feature>
<protein>
    <submittedName>
        <fullName evidence="4">Uncharacterized protein</fullName>
    </submittedName>
</protein>
<feature type="region of interest" description="Disordered" evidence="3">
    <location>
        <begin position="603"/>
        <end position="637"/>
    </location>
</feature>
<feature type="compositionally biased region" description="Basic and acidic residues" evidence="3">
    <location>
        <begin position="813"/>
        <end position="892"/>
    </location>
</feature>
<feature type="compositionally biased region" description="Polar residues" evidence="3">
    <location>
        <begin position="197"/>
        <end position="211"/>
    </location>
</feature>
<evidence type="ECO:0000256" key="3">
    <source>
        <dbReference type="SAM" id="MobiDB-lite"/>
    </source>
</evidence>
<dbReference type="GeneID" id="25983978"/>
<feature type="compositionally biased region" description="Polar residues" evidence="3">
    <location>
        <begin position="701"/>
        <end position="712"/>
    </location>
</feature>
<feature type="region of interest" description="Disordered" evidence="3">
    <location>
        <begin position="1"/>
        <end position="537"/>
    </location>
</feature>
<feature type="compositionally biased region" description="Basic and acidic residues" evidence="3">
    <location>
        <begin position="527"/>
        <end position="536"/>
    </location>
</feature>
<evidence type="ECO:0000313" key="5">
    <source>
        <dbReference type="Proteomes" id="UP000002748"/>
    </source>
</evidence>
<feature type="region of interest" description="Disordered" evidence="3">
    <location>
        <begin position="798"/>
        <end position="892"/>
    </location>
</feature>
<dbReference type="GO" id="GO:0005634">
    <property type="term" value="C:nucleus"/>
    <property type="evidence" value="ECO:0007669"/>
    <property type="project" value="UniProtKB-SubCell"/>
</dbReference>
<accession>J4UFU3</accession>
<feature type="compositionally biased region" description="Basic and acidic residues" evidence="3">
    <location>
        <begin position="745"/>
        <end position="758"/>
    </location>
</feature>
<feature type="compositionally biased region" description="Low complexity" evidence="3">
    <location>
        <begin position="49"/>
        <end position="65"/>
    </location>
</feature>
<feature type="compositionally biased region" description="Low complexity" evidence="3">
    <location>
        <begin position="103"/>
        <end position="123"/>
    </location>
</feature>
<evidence type="ECO:0000313" key="4">
    <source>
        <dbReference type="EMBL" id="EJT50270.1"/>
    </source>
</evidence>
<dbReference type="KEGG" id="tasa:A1Q1_00464"/>
<dbReference type="VEuPathDB" id="FungiDB:A1Q1_00464"/>
<feature type="region of interest" description="Disordered" evidence="3">
    <location>
        <begin position="914"/>
        <end position="953"/>
    </location>
</feature>
<feature type="compositionally biased region" description="Acidic residues" evidence="3">
    <location>
        <begin position="495"/>
        <end position="504"/>
    </location>
</feature>
<dbReference type="HOGENOM" id="CLU_268644_0_0_1"/>